<evidence type="ECO:0000313" key="2">
    <source>
        <dbReference type="EMBL" id="KAB8205056.1"/>
    </source>
</evidence>
<dbReference type="VEuPathDB" id="FungiDB:BDV34DRAFT_196431"/>
<dbReference type="Proteomes" id="UP000326532">
    <property type="component" value="Unassembled WGS sequence"/>
</dbReference>
<organism evidence="2 3">
    <name type="scientific">Aspergillus parasiticus</name>
    <dbReference type="NCBI Taxonomy" id="5067"/>
    <lineage>
        <taxon>Eukaryota</taxon>
        <taxon>Fungi</taxon>
        <taxon>Dikarya</taxon>
        <taxon>Ascomycota</taxon>
        <taxon>Pezizomycotina</taxon>
        <taxon>Eurotiomycetes</taxon>
        <taxon>Eurotiomycetidae</taxon>
        <taxon>Eurotiales</taxon>
        <taxon>Aspergillaceae</taxon>
        <taxon>Aspergillus</taxon>
        <taxon>Aspergillus subgen. Circumdati</taxon>
    </lineage>
</organism>
<protein>
    <submittedName>
        <fullName evidence="2">Uncharacterized protein</fullName>
    </submittedName>
</protein>
<evidence type="ECO:0000313" key="3">
    <source>
        <dbReference type="Proteomes" id="UP000326532"/>
    </source>
</evidence>
<feature type="region of interest" description="Disordered" evidence="1">
    <location>
        <begin position="98"/>
        <end position="122"/>
    </location>
</feature>
<reference evidence="2 3" key="1">
    <citation type="submission" date="2019-04" db="EMBL/GenBank/DDBJ databases">
        <title>Fungal friends and foes A comparative genomics study of 23 Aspergillus species from section Flavi.</title>
        <authorList>
            <consortium name="DOE Joint Genome Institute"/>
            <person name="Kjaerbolling I."/>
            <person name="Vesth T.C."/>
            <person name="Frisvad J.C."/>
            <person name="Nybo J.L."/>
            <person name="Theobald S."/>
            <person name="Kildgaard S."/>
            <person name="Petersen T.I."/>
            <person name="Kuo A."/>
            <person name="Sato A."/>
            <person name="Lyhne E.K."/>
            <person name="Kogle M.E."/>
            <person name="Wiebenga A."/>
            <person name="Kun R.S."/>
            <person name="Lubbers R.J."/>
            <person name="Makela M.R."/>
            <person name="Barry K."/>
            <person name="Chovatia M."/>
            <person name="Clum A."/>
            <person name="Daum C."/>
            <person name="Haridas S."/>
            <person name="He G."/>
            <person name="LaButti K."/>
            <person name="Lipzen A."/>
            <person name="Mondo S."/>
            <person name="Pangilinan J."/>
            <person name="Riley R."/>
            <person name="Salamov A."/>
            <person name="Simmons B.A."/>
            <person name="Magnuson J.K."/>
            <person name="Henrissat B."/>
            <person name="Mortensen U.H."/>
            <person name="Larsen T.O."/>
            <person name="De vries R.P."/>
            <person name="Grigoriev I.V."/>
            <person name="Machida M."/>
            <person name="Baker S.E."/>
            <person name="Andersen M.R."/>
        </authorList>
    </citation>
    <scope>NUCLEOTIDE SEQUENCE [LARGE SCALE GENOMIC DNA]</scope>
    <source>
        <strain evidence="2 3">CBS 117618</strain>
    </source>
</reference>
<feature type="compositionally biased region" description="Basic residues" evidence="1">
    <location>
        <begin position="113"/>
        <end position="122"/>
    </location>
</feature>
<dbReference type="AlphaFoldDB" id="A0A5N6DIX4"/>
<gene>
    <name evidence="2" type="ORF">BDV34DRAFT_196431</name>
</gene>
<name>A0A5N6DIX4_ASPPA</name>
<proteinExistence type="predicted"/>
<evidence type="ECO:0000256" key="1">
    <source>
        <dbReference type="SAM" id="MobiDB-lite"/>
    </source>
</evidence>
<accession>A0A5N6DIX4</accession>
<dbReference type="EMBL" id="ML734974">
    <property type="protein sequence ID" value="KAB8205056.1"/>
    <property type="molecule type" value="Genomic_DNA"/>
</dbReference>
<keyword evidence="3" id="KW-1185">Reference proteome</keyword>
<sequence length="122" mass="13881">MSRQSTRWGGVRCRGLSCREELYPALFSWVPIVIVSGEFNIATRSGEMSFSRVNMSLRNCSAMSTMDCFLVSFLSGEMEVGLPRRTWSSQELRERHMRTSLPDTGHVVGQLKSPKRTRHPRG</sequence>